<evidence type="ECO:0000313" key="1">
    <source>
        <dbReference type="EMBL" id="KAL3666246.1"/>
    </source>
</evidence>
<keyword evidence="2" id="KW-1185">Reference proteome</keyword>
<reference evidence="1 2" key="1">
    <citation type="submission" date="2024-09" db="EMBL/GenBank/DDBJ databases">
        <title>Genome sequencing and assembly of Phytophthora oleae, isolate VK10A, causative agent of rot of olive drupes.</title>
        <authorList>
            <person name="Conti Taguali S."/>
            <person name="Riolo M."/>
            <person name="La Spada F."/>
            <person name="Cacciola S.O."/>
            <person name="Dionisio G."/>
        </authorList>
    </citation>
    <scope>NUCLEOTIDE SEQUENCE [LARGE SCALE GENOMIC DNA]</scope>
    <source>
        <strain evidence="1 2">VK10A</strain>
    </source>
</reference>
<gene>
    <name evidence="1" type="ORF">V7S43_008497</name>
</gene>
<proteinExistence type="predicted"/>
<dbReference type="AlphaFoldDB" id="A0ABD3FII9"/>
<dbReference type="Proteomes" id="UP001632037">
    <property type="component" value="Unassembled WGS sequence"/>
</dbReference>
<dbReference type="EMBL" id="JBIMZQ010000017">
    <property type="protein sequence ID" value="KAL3666246.1"/>
    <property type="molecule type" value="Genomic_DNA"/>
</dbReference>
<organism evidence="1 2">
    <name type="scientific">Phytophthora oleae</name>
    <dbReference type="NCBI Taxonomy" id="2107226"/>
    <lineage>
        <taxon>Eukaryota</taxon>
        <taxon>Sar</taxon>
        <taxon>Stramenopiles</taxon>
        <taxon>Oomycota</taxon>
        <taxon>Peronosporomycetes</taxon>
        <taxon>Peronosporales</taxon>
        <taxon>Peronosporaceae</taxon>
        <taxon>Phytophthora</taxon>
    </lineage>
</organism>
<sequence length="116" mass="13538">MRKTCRDVYGEKSRQLDRRTKAQPYRLANYQKRLWAERYLAARNRKEDVDYADLATKTQFKAFKDNPQDLQTNHQYLLKEVYAGYRTALKNKANADPNAALKELLASSHASLVTKL</sequence>
<name>A0ABD3FII9_9STRA</name>
<evidence type="ECO:0000313" key="2">
    <source>
        <dbReference type="Proteomes" id="UP001632037"/>
    </source>
</evidence>
<comment type="caution">
    <text evidence="1">The sequence shown here is derived from an EMBL/GenBank/DDBJ whole genome shotgun (WGS) entry which is preliminary data.</text>
</comment>
<protein>
    <submittedName>
        <fullName evidence="1">Uncharacterized protein</fullName>
    </submittedName>
</protein>
<accession>A0ABD3FII9</accession>